<feature type="region of interest" description="Disordered" evidence="1">
    <location>
        <begin position="1"/>
        <end position="75"/>
    </location>
</feature>
<evidence type="ECO:0000313" key="3">
    <source>
        <dbReference type="Proteomes" id="UP000290288"/>
    </source>
</evidence>
<evidence type="ECO:0000256" key="1">
    <source>
        <dbReference type="SAM" id="MobiDB-lite"/>
    </source>
</evidence>
<dbReference type="Proteomes" id="UP000290288">
    <property type="component" value="Unassembled WGS sequence"/>
</dbReference>
<keyword evidence="3" id="KW-1185">Reference proteome</keyword>
<feature type="compositionally biased region" description="Polar residues" evidence="1">
    <location>
        <begin position="11"/>
        <end position="34"/>
    </location>
</feature>
<protein>
    <submittedName>
        <fullName evidence="2">Uncharacterized protein</fullName>
    </submittedName>
</protein>
<dbReference type="OrthoDB" id="3046222at2759"/>
<accession>A0A4Q2DG81</accession>
<comment type="caution">
    <text evidence="2">The sequence shown here is derived from an EMBL/GenBank/DDBJ whole genome shotgun (WGS) entry which is preliminary data.</text>
</comment>
<organism evidence="2 3">
    <name type="scientific">Candolleomyces aberdarensis</name>
    <dbReference type="NCBI Taxonomy" id="2316362"/>
    <lineage>
        <taxon>Eukaryota</taxon>
        <taxon>Fungi</taxon>
        <taxon>Dikarya</taxon>
        <taxon>Basidiomycota</taxon>
        <taxon>Agaricomycotina</taxon>
        <taxon>Agaricomycetes</taxon>
        <taxon>Agaricomycetidae</taxon>
        <taxon>Agaricales</taxon>
        <taxon>Agaricineae</taxon>
        <taxon>Psathyrellaceae</taxon>
        <taxon>Candolleomyces</taxon>
    </lineage>
</organism>
<proteinExistence type="predicted"/>
<dbReference type="STRING" id="2316362.A0A4Q2DG81"/>
<feature type="region of interest" description="Disordered" evidence="1">
    <location>
        <begin position="113"/>
        <end position="136"/>
    </location>
</feature>
<sequence>MGMGKPDQIRETPTQHSGSVNSVPPKISQSTEVLSNPAAGLASNATIVGAKKEESKSDPGAVQPGTEEWDWPDGDVDRRCIDGTPEAKTLNQTKWVWRSKAGGKLTKAEEAAIDEQVSKNPGATPPQLRTGTGGLQSVPLHEISDTLANPRAARYQVAKSQDRLGIATPASSKSGFATFSALQEVKDKNGKAFIIGDSLIGDQYLMFQNDFMKQVLQEAIEEWGKQGSESEGRHGMVTDGSHSFFRQGVLLSTCVFSTRLAAWVPVLYTWIGGESAEHFRPHFRYLSQFIVDTMGSEFREEFLAHVMDYSAAQKKAHDAEFVEAVVKFMGPLFAKLSPAAQAAEREAISQQSQRARLGCNMHFLASVTRIRDTVSLIPSEHVPQFMSFIKTMMGNDTTEPEFDNAVAGLSRDFPAIRGWLKWWTQPWVMSMAFPAKSQVLQHVRKKLPTTTNATEHHHHLLNHAATSDQELLPGIWAILRHMQELQAQYNAIKNGVFNPPAPKKPPHRKKKKPYENDGRAPDTVARLQAIEPSAPAQEDLMSYKWLAPNSCFIDHTVELWYRAWRQWPVEEREDLRSLLPADSFLSFLTSHFACRSRLVLEEKRTKNTQEKITRELALGQMKIKSLIFDQWKIALPGEYFCAVGWLQRGVQDPGTPVSAQARFGIHQLFRRQCPQGHVMLTYEPSQPRIVTHIELSLIAVLRELYPNTVLTPEHYFAHRIPRDDTSRPVFGPGVSVEAPQNFKCSDPTCQGSAELQDIQFSWPRILTCSLKGQAATLSKDSFYQDVLEWPETFSIQDLNGEAPVVYELVGHLIYSGSHYTCQIRIEGENYAYNDIDGTSEAYALLRPASTVPGPASLQPAGYVYNRVSAKSTVRIFG</sequence>
<gene>
    <name evidence="2" type="ORF">EST38_g7867</name>
</gene>
<name>A0A4Q2DG81_9AGAR</name>
<evidence type="ECO:0000313" key="2">
    <source>
        <dbReference type="EMBL" id="RXW17986.1"/>
    </source>
</evidence>
<dbReference type="AlphaFoldDB" id="A0A4Q2DG81"/>
<reference evidence="2 3" key="1">
    <citation type="submission" date="2019-01" db="EMBL/GenBank/DDBJ databases">
        <title>Draft genome sequence of Psathyrella aberdarensis IHI B618.</title>
        <authorList>
            <person name="Buettner E."/>
            <person name="Kellner H."/>
        </authorList>
    </citation>
    <scope>NUCLEOTIDE SEQUENCE [LARGE SCALE GENOMIC DNA]</scope>
    <source>
        <strain evidence="2 3">IHI B618</strain>
    </source>
</reference>
<dbReference type="EMBL" id="SDEE01000298">
    <property type="protein sequence ID" value="RXW17986.1"/>
    <property type="molecule type" value="Genomic_DNA"/>
</dbReference>
<feature type="region of interest" description="Disordered" evidence="1">
    <location>
        <begin position="495"/>
        <end position="522"/>
    </location>
</feature>